<dbReference type="PANTHER" id="PTHR24559:SF427">
    <property type="entry name" value="RNA-DIRECTED DNA POLYMERASE"/>
    <property type="match status" value="1"/>
</dbReference>
<keyword evidence="3" id="KW-1185">Reference proteome</keyword>
<dbReference type="CDD" id="cd00303">
    <property type="entry name" value="retropepsin_like"/>
    <property type="match status" value="1"/>
</dbReference>
<evidence type="ECO:0000313" key="3">
    <source>
        <dbReference type="Proteomes" id="UP001151760"/>
    </source>
</evidence>
<keyword evidence="2" id="KW-0808">Transferase</keyword>
<name>A0ABQ5F662_9ASTR</name>
<dbReference type="Proteomes" id="UP001151760">
    <property type="component" value="Unassembled WGS sequence"/>
</dbReference>
<dbReference type="InterPro" id="IPR043128">
    <property type="entry name" value="Rev_trsase/Diguanyl_cyclase"/>
</dbReference>
<accession>A0ABQ5F662</accession>
<dbReference type="PROSITE" id="PS00141">
    <property type="entry name" value="ASP_PROTEASE"/>
    <property type="match status" value="1"/>
</dbReference>
<dbReference type="InterPro" id="IPR001969">
    <property type="entry name" value="Aspartic_peptidase_AS"/>
</dbReference>
<dbReference type="Pfam" id="PF08284">
    <property type="entry name" value="RVP_2"/>
    <property type="match status" value="1"/>
</dbReference>
<gene>
    <name evidence="2" type="ORF">Tco_1002313</name>
</gene>
<protein>
    <submittedName>
        <fullName evidence="2">Reverse transcriptase domain-containing protein</fullName>
    </submittedName>
</protein>
<proteinExistence type="predicted"/>
<dbReference type="InterPro" id="IPR043502">
    <property type="entry name" value="DNA/RNA_pol_sf"/>
</dbReference>
<dbReference type="InterPro" id="IPR021109">
    <property type="entry name" value="Peptidase_aspartic_dom_sf"/>
</dbReference>
<feature type="compositionally biased region" description="Acidic residues" evidence="1">
    <location>
        <begin position="683"/>
        <end position="698"/>
    </location>
</feature>
<dbReference type="Gene3D" id="2.40.70.10">
    <property type="entry name" value="Acid Proteases"/>
    <property type="match status" value="1"/>
</dbReference>
<dbReference type="EMBL" id="BQNB010017048">
    <property type="protein sequence ID" value="GJT58780.1"/>
    <property type="molecule type" value="Genomic_DNA"/>
</dbReference>
<dbReference type="SUPFAM" id="SSF50630">
    <property type="entry name" value="Acid proteases"/>
    <property type="match status" value="1"/>
</dbReference>
<evidence type="ECO:0000313" key="2">
    <source>
        <dbReference type="EMBL" id="GJT58780.1"/>
    </source>
</evidence>
<dbReference type="PANTHER" id="PTHR24559">
    <property type="entry name" value="TRANSPOSON TY3-I GAG-POL POLYPROTEIN"/>
    <property type="match status" value="1"/>
</dbReference>
<dbReference type="GO" id="GO:0003964">
    <property type="term" value="F:RNA-directed DNA polymerase activity"/>
    <property type="evidence" value="ECO:0007669"/>
    <property type="project" value="UniProtKB-KW"/>
</dbReference>
<reference evidence="2" key="2">
    <citation type="submission" date="2022-01" db="EMBL/GenBank/DDBJ databases">
        <authorList>
            <person name="Yamashiro T."/>
            <person name="Shiraishi A."/>
            <person name="Satake H."/>
            <person name="Nakayama K."/>
        </authorList>
    </citation>
    <scope>NUCLEOTIDE SEQUENCE</scope>
</reference>
<feature type="region of interest" description="Disordered" evidence="1">
    <location>
        <begin position="726"/>
        <end position="746"/>
    </location>
</feature>
<dbReference type="SUPFAM" id="SSF56672">
    <property type="entry name" value="DNA/RNA polymerases"/>
    <property type="match status" value="1"/>
</dbReference>
<keyword evidence="2" id="KW-0548">Nucleotidyltransferase</keyword>
<dbReference type="InterPro" id="IPR053134">
    <property type="entry name" value="RNA-dir_DNA_polymerase"/>
</dbReference>
<feature type="region of interest" description="Disordered" evidence="1">
    <location>
        <begin position="670"/>
        <end position="710"/>
    </location>
</feature>
<comment type="caution">
    <text evidence="2">The sequence shown here is derived from an EMBL/GenBank/DDBJ whole genome shotgun (WGS) entry which is preliminary data.</text>
</comment>
<dbReference type="Gene3D" id="3.10.10.10">
    <property type="entry name" value="HIV Type 1 Reverse Transcriptase, subunit A, domain 1"/>
    <property type="match status" value="1"/>
</dbReference>
<keyword evidence="2" id="KW-0695">RNA-directed DNA polymerase</keyword>
<sequence>MEELMLQEMVTGYNEWPRHLIPGLISTPGLIEGNGCFEMWCQGISRRFVQKLKNIKQRVMGWNYLAAAKVYVVGNAGANPDNNVITGTFLLNNRYASILFDTGADRSFVSTAFSSRIVITPTALDHDYNVELAEGANCWINTILLRLTLNFLNHPFNIDLIPVEIGSFDVIIGDGSSNEHGTRLNIISCTKAQEYLTKGCHVFLANITATKDEDKSKGKRLEDLPVVQEFPKVFLRTPFFGLAPSKMKELAEQLQELTDKGFIRPSSYPGNRYPPKDRLTYFDQLQGSSIYSKIDLTSWYHQLRVREEGIPNTAFRTRYGHYEFQVMPFGKGVKFDWGGYQKQFIQTVKAEVVHCTNPGIPEGSLISSHTANASRDRFGARVFALKDLEALSVRYQVLCVIITRVYKTHSGSEGIIFCPQFQQSKSSNLFFLQNSLNQQYLACPLIFSDKVESNSLLKHESRRNIKKEDVGGILVENSKDPEKLRIEKLEPRTDGTMCLNGRSCHFRRLWYKFGYEFAYHRKRRTKLREPSPNSQGIFIMPALGAPFEALYLSKVVFTIVVGPEVGQVLTHWSRHVQETNREDPRDYKLHFVDRADRNHDMVMSDSEDSTVTYTAVSSHLSMVPPLPDYILGPEEPQSPPPLDFVPEPMYPEYIPHEDEILSAEEQPLPVAASPTADSLGYVPEDDADDDDEEEEEEEHPALADSVPPVHQTPYTSSIHYQLPTSSPPLQLQSSDHRTNMPEITLPPRKRLGIDLGLRYEIRESSATVATRPIGGRREYYGFVGTLGYEISDRSDEFRYGIRDIWGRPERGWNHPKRHGQLTKALQVAERNRLRWSSFKAAMDRKKNGTKGDGPEHCDATRKAMMPILQERGCQKGVKLLVNAPTWDFPKCHPLNFKHATVKFATLWYPRKEAALTWWNSYVTTLTPEVPDAMLEDTEKDDEMTNTARGEIRSGTIEKIYRWLRRHDHGSVDGNYAKSYAVLPLSSPLKSLDKKINTWVDRLSRRIVQKLKESTNNGAQAKVYCQWAYAGATGTINVVTDNGFIRLKVLQHWGAQFCLFKKKAWVFLDVQSIKGIEQISRILKLLKKEELYAKFSQSVNSGSLGYNSLSCDWTVEAINKKQIFNVKGEAVSEQSLALLRDARFIAYCGCFKEGFGRCVDAKKKGKERELLRVKADIRDHRFVSAAAITLNGNVDNIPMDFITNKCYSDDPLVVPLEGLQVDDKLHFIEEPAEINYREVKQLRRSRVLIVKVRWNSRAGAGVSAT</sequence>
<reference evidence="2" key="1">
    <citation type="journal article" date="2022" name="Int. J. Mol. Sci.">
        <title>Draft Genome of Tanacetum Coccineum: Genomic Comparison of Closely Related Tanacetum-Family Plants.</title>
        <authorList>
            <person name="Yamashiro T."/>
            <person name="Shiraishi A."/>
            <person name="Nakayama K."/>
            <person name="Satake H."/>
        </authorList>
    </citation>
    <scope>NUCLEOTIDE SEQUENCE</scope>
</reference>
<organism evidence="2 3">
    <name type="scientific">Tanacetum coccineum</name>
    <dbReference type="NCBI Taxonomy" id="301880"/>
    <lineage>
        <taxon>Eukaryota</taxon>
        <taxon>Viridiplantae</taxon>
        <taxon>Streptophyta</taxon>
        <taxon>Embryophyta</taxon>
        <taxon>Tracheophyta</taxon>
        <taxon>Spermatophyta</taxon>
        <taxon>Magnoliopsida</taxon>
        <taxon>eudicotyledons</taxon>
        <taxon>Gunneridae</taxon>
        <taxon>Pentapetalae</taxon>
        <taxon>asterids</taxon>
        <taxon>campanulids</taxon>
        <taxon>Asterales</taxon>
        <taxon>Asteraceae</taxon>
        <taxon>Asteroideae</taxon>
        <taxon>Anthemideae</taxon>
        <taxon>Anthemidinae</taxon>
        <taxon>Tanacetum</taxon>
    </lineage>
</organism>
<dbReference type="Gene3D" id="3.30.70.270">
    <property type="match status" value="1"/>
</dbReference>
<evidence type="ECO:0000256" key="1">
    <source>
        <dbReference type="SAM" id="MobiDB-lite"/>
    </source>
</evidence>